<feature type="region of interest" description="Disordered" evidence="1">
    <location>
        <begin position="213"/>
        <end position="387"/>
    </location>
</feature>
<evidence type="ECO:0000256" key="1">
    <source>
        <dbReference type="SAM" id="MobiDB-lite"/>
    </source>
</evidence>
<keyword evidence="2" id="KW-1133">Transmembrane helix</keyword>
<feature type="region of interest" description="Disordered" evidence="1">
    <location>
        <begin position="411"/>
        <end position="459"/>
    </location>
</feature>
<feature type="compositionally biased region" description="Pro residues" evidence="1">
    <location>
        <begin position="230"/>
        <end position="249"/>
    </location>
</feature>
<sequence>MKVRNDDPSRLSSTERTVVNWLKSWTGAHALSGIAVVKAHGADMIVWTPTTCVVVVVKGFTERMNGALNAADTAPWTVDGHIAPLEGVQDGTEPMAEVRARTAEIAHLLRGAPGREQVAVMGIVLVIPQLGTRVSLEKGHLPEGLDVVVGDGPSSLRAYFTRISGGGDSGTTGEAAPAGPAPGDPATWDAAQVSQALGALGFAAAATYSDLTAEGFPPPRGDRTRSHPAPEAPVPPVTAAPPGAPPSTPPGSGAPIPPPPGGPAPIPVPGGAPATAGGQPAPQRESAPPPTSYGHSQPATGYREPQSEPAARGYGSPQRESASAAPGYAPPQREFASSPPGYGSQQRPYASATPSYGSPQQSYSSPAQPYSVPFEPRPPKPMRPRGRGYVPLVLLALLVLVLAVAALCTAGSDDEPSKPAPAPVTTATTVPRTTTTDPTVPPDTPGPACFPLQPDCPSE</sequence>
<keyword evidence="2" id="KW-0472">Membrane</keyword>
<proteinExistence type="predicted"/>
<keyword evidence="4" id="KW-1185">Reference proteome</keyword>
<comment type="caution">
    <text evidence="3">The sequence shown here is derived from an EMBL/GenBank/DDBJ whole genome shotgun (WGS) entry which is preliminary data.</text>
</comment>
<feature type="region of interest" description="Disordered" evidence="1">
    <location>
        <begin position="161"/>
        <end position="187"/>
    </location>
</feature>
<dbReference type="EMBL" id="QQAZ01000005">
    <property type="protein sequence ID" value="RDI50801.1"/>
    <property type="molecule type" value="Genomic_DNA"/>
</dbReference>
<feature type="compositionally biased region" description="Low complexity" evidence="1">
    <location>
        <begin position="354"/>
        <end position="374"/>
    </location>
</feature>
<evidence type="ECO:0008006" key="5">
    <source>
        <dbReference type="Google" id="ProtNLM"/>
    </source>
</evidence>
<dbReference type="STRING" id="1210089.GCA_001613165_02507"/>
<evidence type="ECO:0000313" key="4">
    <source>
        <dbReference type="Proteomes" id="UP000255355"/>
    </source>
</evidence>
<dbReference type="Proteomes" id="UP000255355">
    <property type="component" value="Unassembled WGS sequence"/>
</dbReference>
<keyword evidence="2" id="KW-0812">Transmembrane</keyword>
<feature type="compositionally biased region" description="Pro residues" evidence="1">
    <location>
        <begin position="255"/>
        <end position="270"/>
    </location>
</feature>
<name>A0A370H8Y6_9NOCA</name>
<feature type="compositionally biased region" description="Low complexity" evidence="1">
    <location>
        <begin position="271"/>
        <end position="283"/>
    </location>
</feature>
<reference evidence="3 4" key="1">
    <citation type="submission" date="2018-07" db="EMBL/GenBank/DDBJ databases">
        <title>Genomic Encyclopedia of Type Strains, Phase IV (KMG-IV): sequencing the most valuable type-strain genomes for metagenomic binning, comparative biology and taxonomic classification.</title>
        <authorList>
            <person name="Goeker M."/>
        </authorList>
    </citation>
    <scope>NUCLEOTIDE SEQUENCE [LARGE SCALE GENOMIC DNA]</scope>
    <source>
        <strain evidence="3 4">DSM 44952</strain>
    </source>
</reference>
<evidence type="ECO:0000256" key="2">
    <source>
        <dbReference type="SAM" id="Phobius"/>
    </source>
</evidence>
<dbReference type="AlphaFoldDB" id="A0A370H8Y6"/>
<protein>
    <recommendedName>
        <fullName evidence="5">Nuclease-like protein</fullName>
    </recommendedName>
</protein>
<evidence type="ECO:0000313" key="3">
    <source>
        <dbReference type="EMBL" id="RDI50801.1"/>
    </source>
</evidence>
<feature type="transmembrane region" description="Helical" evidence="2">
    <location>
        <begin position="389"/>
        <end position="407"/>
    </location>
</feature>
<gene>
    <name evidence="3" type="ORF">DFR68_105278</name>
</gene>
<accession>A0A370H8Y6</accession>
<feature type="compositionally biased region" description="Low complexity" evidence="1">
    <location>
        <begin position="423"/>
        <end position="438"/>
    </location>
</feature>
<organism evidence="3 4">
    <name type="scientific">Nocardia mexicana</name>
    <dbReference type="NCBI Taxonomy" id="279262"/>
    <lineage>
        <taxon>Bacteria</taxon>
        <taxon>Bacillati</taxon>
        <taxon>Actinomycetota</taxon>
        <taxon>Actinomycetes</taxon>
        <taxon>Mycobacteriales</taxon>
        <taxon>Nocardiaceae</taxon>
        <taxon>Nocardia</taxon>
    </lineage>
</organism>